<evidence type="ECO:0008006" key="4">
    <source>
        <dbReference type="Google" id="ProtNLM"/>
    </source>
</evidence>
<dbReference type="EMBL" id="JARBHA010000020">
    <property type="protein sequence ID" value="KAJ9671115.1"/>
    <property type="molecule type" value="Genomic_DNA"/>
</dbReference>
<evidence type="ECO:0000313" key="2">
    <source>
        <dbReference type="EMBL" id="KAJ9671115.1"/>
    </source>
</evidence>
<dbReference type="Gene3D" id="3.10.10.10">
    <property type="entry name" value="HIV Type 1 Reverse Transcriptase, subunit A, domain 1"/>
    <property type="match status" value="1"/>
</dbReference>
<gene>
    <name evidence="2" type="ORF">PVL29_027215</name>
</gene>
<dbReference type="CDD" id="cd01647">
    <property type="entry name" value="RT_LTR"/>
    <property type="match status" value="1"/>
</dbReference>
<reference evidence="2 3" key="1">
    <citation type="journal article" date="2023" name="BMC Biotechnol.">
        <title>Vitis rotundifolia cv Carlos genome sequencing.</title>
        <authorList>
            <person name="Huff M."/>
            <person name="Hulse-Kemp A."/>
            <person name="Scheffler B."/>
            <person name="Youngblood R."/>
            <person name="Simpson S."/>
            <person name="Babiker E."/>
            <person name="Staton M."/>
        </authorList>
    </citation>
    <scope>NUCLEOTIDE SEQUENCE [LARGE SCALE GENOMIC DNA]</scope>
    <source>
        <tissue evidence="2">Leaf</tissue>
    </source>
</reference>
<keyword evidence="1" id="KW-0472">Membrane</keyword>
<keyword evidence="3" id="KW-1185">Reference proteome</keyword>
<dbReference type="Proteomes" id="UP001168098">
    <property type="component" value="Unassembled WGS sequence"/>
</dbReference>
<keyword evidence="1" id="KW-0812">Transmembrane</keyword>
<dbReference type="CDD" id="cd00303">
    <property type="entry name" value="retropepsin_like"/>
    <property type="match status" value="1"/>
</dbReference>
<organism evidence="2 3">
    <name type="scientific">Vitis rotundifolia</name>
    <name type="common">Muscadine grape</name>
    <dbReference type="NCBI Taxonomy" id="103349"/>
    <lineage>
        <taxon>Eukaryota</taxon>
        <taxon>Viridiplantae</taxon>
        <taxon>Streptophyta</taxon>
        <taxon>Embryophyta</taxon>
        <taxon>Tracheophyta</taxon>
        <taxon>Spermatophyta</taxon>
        <taxon>Magnoliopsida</taxon>
        <taxon>eudicotyledons</taxon>
        <taxon>Gunneridae</taxon>
        <taxon>Pentapetalae</taxon>
        <taxon>rosids</taxon>
        <taxon>Vitales</taxon>
        <taxon>Vitaceae</taxon>
        <taxon>Viteae</taxon>
        <taxon>Vitis</taxon>
    </lineage>
</organism>
<keyword evidence="1" id="KW-1133">Transmembrane helix</keyword>
<dbReference type="InterPro" id="IPR032567">
    <property type="entry name" value="RTL1-rel"/>
</dbReference>
<evidence type="ECO:0000256" key="1">
    <source>
        <dbReference type="SAM" id="Phobius"/>
    </source>
</evidence>
<dbReference type="Pfam" id="PF08284">
    <property type="entry name" value="RVP_2"/>
    <property type="match status" value="1"/>
</dbReference>
<dbReference type="InterPro" id="IPR043502">
    <property type="entry name" value="DNA/RNA_pol_sf"/>
</dbReference>
<dbReference type="Gene3D" id="2.40.70.10">
    <property type="entry name" value="Acid Proteases"/>
    <property type="match status" value="1"/>
</dbReference>
<dbReference type="InterPro" id="IPR021109">
    <property type="entry name" value="Peptidase_aspartic_dom_sf"/>
</dbReference>
<name>A0AA38YIJ9_VITRO</name>
<dbReference type="PANTHER" id="PTHR15503">
    <property type="entry name" value="LDOC1 RELATED"/>
    <property type="match status" value="1"/>
</dbReference>
<dbReference type="Gene3D" id="3.30.70.270">
    <property type="match status" value="1"/>
</dbReference>
<dbReference type="AlphaFoldDB" id="A0AA38YIJ9"/>
<proteinExistence type="predicted"/>
<accession>A0AA38YIJ9</accession>
<protein>
    <recommendedName>
        <fullName evidence="4">Reverse transcriptase domain-containing protein</fullName>
    </recommendedName>
</protein>
<dbReference type="InterPro" id="IPR043128">
    <property type="entry name" value="Rev_trsase/Diguanyl_cyclase"/>
</dbReference>
<sequence>MNSQTQSFQGLSARGRGRQAVGRVFSLTPIQPNYDAFLVKVMILVCNTWVCVLFDIGATHFFIFASCANALRLKKKMVENLLLIGSLKGTNSRVDRICKGCIITLADRALKVDLRILDMTRYDVILRMDWLTVYRALINCHRYRIIYFLLDGFEVCFIEGKCVSLPFSQSDLWYQYVMRNGSINFLVCLLNKEKAQKNIIEIPMVRKFQDVFPDELPGLPPHKEFDFFIEVYPRMNHISISPCRMTPLELKELLSKGFICPSTSPWGAPVLFVKKKNDTLRLCVDYKKLNKVTMKNKYHLPMIDDLFDQLKGAKYFSKIDLRTGYRQLRIR</sequence>
<comment type="caution">
    <text evidence="2">The sequence shown here is derived from an EMBL/GenBank/DDBJ whole genome shotgun (WGS) entry which is preliminary data.</text>
</comment>
<dbReference type="PANTHER" id="PTHR15503:SF45">
    <property type="entry name" value="RNA-DIRECTED DNA POLYMERASE HOMOLOG"/>
    <property type="match status" value="1"/>
</dbReference>
<evidence type="ECO:0000313" key="3">
    <source>
        <dbReference type="Proteomes" id="UP001168098"/>
    </source>
</evidence>
<dbReference type="SUPFAM" id="SSF56672">
    <property type="entry name" value="DNA/RNA polymerases"/>
    <property type="match status" value="1"/>
</dbReference>
<feature type="transmembrane region" description="Helical" evidence="1">
    <location>
        <begin position="41"/>
        <end position="67"/>
    </location>
</feature>